<protein>
    <submittedName>
        <fullName evidence="1">Uncharacterized protein</fullName>
    </submittedName>
</protein>
<proteinExistence type="predicted"/>
<dbReference type="EMBL" id="VSSQ01007313">
    <property type="protein sequence ID" value="MPM35520.1"/>
    <property type="molecule type" value="Genomic_DNA"/>
</dbReference>
<comment type="caution">
    <text evidence="1">The sequence shown here is derived from an EMBL/GenBank/DDBJ whole genome shotgun (WGS) entry which is preliminary data.</text>
</comment>
<organism evidence="1">
    <name type="scientific">bioreactor metagenome</name>
    <dbReference type="NCBI Taxonomy" id="1076179"/>
    <lineage>
        <taxon>unclassified sequences</taxon>
        <taxon>metagenomes</taxon>
        <taxon>ecological metagenomes</taxon>
    </lineage>
</organism>
<sequence>MQYARGTTKTKRTLHISTIIKILFENKITIEDFLNLQVPRKFIVSIKEKKQIKLAKTCCVAPWCKNYKINGALTKTSTNYKNLVDNSTLLYYMYCPECGCEYAYDESENLIERTSFIDGFNRLSSTWDYNISLENLAYKSCISEEKLKRLLAYFNIRGMFLKNKKTIVLKDDLINIFIKEIEEGKSLKEIMSLKCWKGYREYLLYRFHKDVMSAIITKKVVRNTEVTIGEKSKRVLEVLEELLKNDIPITLKKVCTILNVSPETIRYWKCNKLIADYKVKQKNNVIQKNREIIKEKIELFIEENNTCYIKTENLYKYIGVQRNILWRRYPEITAYITNKVSQHNKLI</sequence>
<dbReference type="AlphaFoldDB" id="A0A644Z3Q7"/>
<evidence type="ECO:0000313" key="1">
    <source>
        <dbReference type="EMBL" id="MPM35520.1"/>
    </source>
</evidence>
<name>A0A644Z3Q7_9ZZZZ</name>
<gene>
    <name evidence="1" type="ORF">SDC9_82113</name>
</gene>
<accession>A0A644Z3Q7</accession>
<reference evidence="1" key="1">
    <citation type="submission" date="2019-08" db="EMBL/GenBank/DDBJ databases">
        <authorList>
            <person name="Kucharzyk K."/>
            <person name="Murdoch R.W."/>
            <person name="Higgins S."/>
            <person name="Loffler F."/>
        </authorList>
    </citation>
    <scope>NUCLEOTIDE SEQUENCE</scope>
</reference>